<dbReference type="InterPro" id="IPR051068">
    <property type="entry name" value="MFS_Domain-Containing_Protein"/>
</dbReference>
<dbReference type="InterPro" id="IPR036259">
    <property type="entry name" value="MFS_trans_sf"/>
</dbReference>
<dbReference type="PANTHER" id="PTHR23510:SF3">
    <property type="entry name" value="MAJOR FACILITATOR SUPERFAMILY DOMAIN-CONTAINING PROTEIN 8"/>
    <property type="match status" value="1"/>
</dbReference>
<keyword evidence="5 6" id="KW-0472">Membrane</keyword>
<feature type="transmembrane region" description="Helical" evidence="6">
    <location>
        <begin position="208"/>
        <end position="227"/>
    </location>
</feature>
<feature type="transmembrane region" description="Helical" evidence="6">
    <location>
        <begin position="20"/>
        <end position="42"/>
    </location>
</feature>
<keyword evidence="2" id="KW-0813">Transport</keyword>
<feature type="transmembrane region" description="Helical" evidence="6">
    <location>
        <begin position="441"/>
        <end position="463"/>
    </location>
</feature>
<dbReference type="Gene3D" id="1.20.1250.20">
    <property type="entry name" value="MFS general substrate transporter like domains"/>
    <property type="match status" value="1"/>
</dbReference>
<keyword evidence="3 6" id="KW-0812">Transmembrane</keyword>
<feature type="transmembrane region" description="Helical" evidence="6">
    <location>
        <begin position="125"/>
        <end position="150"/>
    </location>
</feature>
<comment type="caution">
    <text evidence="7">The sequence shown here is derived from an EMBL/GenBank/DDBJ whole genome shotgun (WGS) entry which is preliminary data.</text>
</comment>
<gene>
    <name evidence="7" type="ORF">GBAR_LOCUS28544</name>
</gene>
<evidence type="ECO:0000313" key="7">
    <source>
        <dbReference type="EMBL" id="CAI8052151.1"/>
    </source>
</evidence>
<evidence type="ECO:0000256" key="3">
    <source>
        <dbReference type="ARBA" id="ARBA00022692"/>
    </source>
</evidence>
<dbReference type="PANTHER" id="PTHR23510">
    <property type="entry name" value="INNER MEMBRANE TRANSPORT PROTEIN YAJR"/>
    <property type="match status" value="1"/>
</dbReference>
<dbReference type="EMBL" id="CASHTH010003988">
    <property type="protein sequence ID" value="CAI8052151.1"/>
    <property type="molecule type" value="Genomic_DNA"/>
</dbReference>
<evidence type="ECO:0000256" key="2">
    <source>
        <dbReference type="ARBA" id="ARBA00022448"/>
    </source>
</evidence>
<feature type="transmembrane region" description="Helical" evidence="6">
    <location>
        <begin position="475"/>
        <end position="494"/>
    </location>
</feature>
<evidence type="ECO:0000256" key="4">
    <source>
        <dbReference type="ARBA" id="ARBA00022989"/>
    </source>
</evidence>
<keyword evidence="4 6" id="KW-1133">Transmembrane helix</keyword>
<feature type="transmembrane region" description="Helical" evidence="6">
    <location>
        <begin position="300"/>
        <end position="319"/>
    </location>
</feature>
<name>A0AA35XH60_GEOBA</name>
<dbReference type="GO" id="GO:0012505">
    <property type="term" value="C:endomembrane system"/>
    <property type="evidence" value="ECO:0007669"/>
    <property type="project" value="UniProtKB-SubCell"/>
</dbReference>
<organism evidence="7 8">
    <name type="scientific">Geodia barretti</name>
    <name type="common">Barrett's horny sponge</name>
    <dbReference type="NCBI Taxonomy" id="519541"/>
    <lineage>
        <taxon>Eukaryota</taxon>
        <taxon>Metazoa</taxon>
        <taxon>Porifera</taxon>
        <taxon>Demospongiae</taxon>
        <taxon>Heteroscleromorpha</taxon>
        <taxon>Tetractinellida</taxon>
        <taxon>Astrophorina</taxon>
        <taxon>Geodiidae</taxon>
        <taxon>Geodia</taxon>
    </lineage>
</organism>
<comment type="subcellular location">
    <subcellularLocation>
        <location evidence="1">Endomembrane system</location>
        <topology evidence="1">Multi-pass membrane protein</topology>
    </subcellularLocation>
</comment>
<feature type="transmembrane region" description="Helical" evidence="6">
    <location>
        <begin position="331"/>
        <end position="351"/>
    </location>
</feature>
<dbReference type="GO" id="GO:0005765">
    <property type="term" value="C:lysosomal membrane"/>
    <property type="evidence" value="ECO:0007669"/>
    <property type="project" value="TreeGrafter"/>
</dbReference>
<feature type="transmembrane region" description="Helical" evidence="6">
    <location>
        <begin position="74"/>
        <end position="94"/>
    </location>
</feature>
<evidence type="ECO:0000256" key="6">
    <source>
        <dbReference type="SAM" id="Phobius"/>
    </source>
</evidence>
<feature type="transmembrane region" description="Helical" evidence="6">
    <location>
        <begin position="506"/>
        <end position="527"/>
    </location>
</feature>
<dbReference type="Proteomes" id="UP001174909">
    <property type="component" value="Unassembled WGS sequence"/>
</dbReference>
<dbReference type="SUPFAM" id="SSF103473">
    <property type="entry name" value="MFS general substrate transporter"/>
    <property type="match status" value="1"/>
</dbReference>
<proteinExistence type="predicted"/>
<accession>A0AA35XH60</accession>
<feature type="transmembrane region" description="Helical" evidence="6">
    <location>
        <begin position="259"/>
        <end position="280"/>
    </location>
</feature>
<evidence type="ECO:0000256" key="1">
    <source>
        <dbReference type="ARBA" id="ARBA00004127"/>
    </source>
</evidence>
<dbReference type="AlphaFoldDB" id="A0AA35XH60"/>
<dbReference type="CDD" id="cd06174">
    <property type="entry name" value="MFS"/>
    <property type="match status" value="1"/>
</dbReference>
<sequence>MCVCIRRKKTVGDFPCHNWLIIYGLLLGLNYTVFIMFTPSIYQFVTAAKDSSEESEKNGSNTLWPGLNGTERDYALVSVSFALFETVLFPLPMLMMDSLPFTLLMLLTFSLFTVAGVVYGCATHIWMVFVARGLMGAAALFASSIIYTYTGEIGSIMDMERLKMGKKPMKGTLYLAITFTTHGYHIVLLGINAGLVRIPSVNPYRLPGWFLAALGVTAAIIVVLFFSETRPWACRFKSRCDMKSGWSDFQKMRSKSKSYLIGVAFVFANAYVTGQAFALLYTLVSPILSDQFGFTVDNTALFFTALAVGGLASPFVQFCSQALKCNNRVMMAFALVTIVIGNTLISDWQVLYYKENPCYLPSPGDNGTTDVVDGNNITSSFENINDHINSTFEWNIDNCEGKSTSNHECFWNPSSRVTGDHCHTCHNACLSKQAFLNFYQFNIGVLFLSVGATLAYVFNFALLSDIVPAENQGSITVLTITSGALSRAVTPLWYVESYEQTGKHTFLPLSITNATILLVLVALAVLYKDLAPRCSTEAKAATNATALECSIVNGQ</sequence>
<evidence type="ECO:0000313" key="8">
    <source>
        <dbReference type="Proteomes" id="UP001174909"/>
    </source>
</evidence>
<protein>
    <submittedName>
        <fullName evidence="7">Uncharacterized protein</fullName>
    </submittedName>
</protein>
<feature type="transmembrane region" description="Helical" evidence="6">
    <location>
        <begin position="101"/>
        <end position="119"/>
    </location>
</feature>
<keyword evidence="8" id="KW-1185">Reference proteome</keyword>
<reference evidence="7" key="1">
    <citation type="submission" date="2023-03" db="EMBL/GenBank/DDBJ databases">
        <authorList>
            <person name="Steffen K."/>
            <person name="Cardenas P."/>
        </authorList>
    </citation>
    <scope>NUCLEOTIDE SEQUENCE</scope>
</reference>
<feature type="transmembrane region" description="Helical" evidence="6">
    <location>
        <begin position="171"/>
        <end position="196"/>
    </location>
</feature>
<evidence type="ECO:0000256" key="5">
    <source>
        <dbReference type="ARBA" id="ARBA00023136"/>
    </source>
</evidence>